<name>A0A136IKW3_9PEZI</name>
<evidence type="ECO:0000313" key="2">
    <source>
        <dbReference type="Proteomes" id="UP000070501"/>
    </source>
</evidence>
<gene>
    <name evidence="1" type="ORF">Micbo1qcDRAFT_128348</name>
</gene>
<accession>A0A136IKW3</accession>
<organism evidence="1 2">
    <name type="scientific">Microdochium bolleyi</name>
    <dbReference type="NCBI Taxonomy" id="196109"/>
    <lineage>
        <taxon>Eukaryota</taxon>
        <taxon>Fungi</taxon>
        <taxon>Dikarya</taxon>
        <taxon>Ascomycota</taxon>
        <taxon>Pezizomycotina</taxon>
        <taxon>Sordariomycetes</taxon>
        <taxon>Xylariomycetidae</taxon>
        <taxon>Xylariales</taxon>
        <taxon>Microdochiaceae</taxon>
        <taxon>Microdochium</taxon>
    </lineage>
</organism>
<dbReference type="OrthoDB" id="5010797at2759"/>
<dbReference type="AlphaFoldDB" id="A0A136IKW3"/>
<reference evidence="2" key="1">
    <citation type="submission" date="2016-02" db="EMBL/GenBank/DDBJ databases">
        <title>Draft genome sequence of Microdochium bolleyi, a fungal endophyte of beachgrass.</title>
        <authorList>
            <consortium name="DOE Joint Genome Institute"/>
            <person name="David A.S."/>
            <person name="May G."/>
            <person name="Haridas S."/>
            <person name="Lim J."/>
            <person name="Wang M."/>
            <person name="Labutti K."/>
            <person name="Lipzen A."/>
            <person name="Barry K."/>
            <person name="Grigoriev I.V."/>
        </authorList>
    </citation>
    <scope>NUCLEOTIDE SEQUENCE [LARGE SCALE GENOMIC DNA]</scope>
    <source>
        <strain evidence="2">J235TASD1</strain>
    </source>
</reference>
<dbReference type="InParanoid" id="A0A136IKW3"/>
<sequence length="269" mass="30366">MSYTLLHGRFVIRYKKSPNAGPRPDGDTVIFKPDDKAAVEALHHSGALPDWRTKNKDKIPIRFEAVDALETHYEQWHQEEEGGEKARDEMLHRLGFRNVVSKDDHQIESASADDLPGFLLANGLDIHGRIVGFVFAGSEKAAFARLGEHGDNVTLDEDLVDRSADLLNGPARGINKKTVEERVIWPKLFRRVIKYFNDDKTKLDNTNLNDFGKWLRKTDGGDDDKIQVIEEDGSESLVYLHEIVKASGSSLQLIKWPENLVVEPKRGDS</sequence>
<dbReference type="EMBL" id="KQ964288">
    <property type="protein sequence ID" value="KXJ85259.1"/>
    <property type="molecule type" value="Genomic_DNA"/>
</dbReference>
<keyword evidence="2" id="KW-1185">Reference proteome</keyword>
<evidence type="ECO:0000313" key="1">
    <source>
        <dbReference type="EMBL" id="KXJ85259.1"/>
    </source>
</evidence>
<proteinExistence type="predicted"/>
<protein>
    <submittedName>
        <fullName evidence="1">Uncharacterized protein</fullName>
    </submittedName>
</protein>
<dbReference type="Proteomes" id="UP000070501">
    <property type="component" value="Unassembled WGS sequence"/>
</dbReference>